<dbReference type="EMBL" id="JADMLG010000005">
    <property type="protein sequence ID" value="MBH0777690.1"/>
    <property type="molecule type" value="Genomic_DNA"/>
</dbReference>
<evidence type="ECO:0000313" key="3">
    <source>
        <dbReference type="Proteomes" id="UP000655751"/>
    </source>
</evidence>
<comment type="caution">
    <text evidence="2">The sequence shown here is derived from an EMBL/GenBank/DDBJ whole genome shotgun (WGS) entry which is preliminary data.</text>
</comment>
<feature type="compositionally biased region" description="Polar residues" evidence="1">
    <location>
        <begin position="1"/>
        <end position="13"/>
    </location>
</feature>
<gene>
    <name evidence="2" type="ORF">IT779_15550</name>
</gene>
<evidence type="ECO:0000313" key="2">
    <source>
        <dbReference type="EMBL" id="MBH0777690.1"/>
    </source>
</evidence>
<feature type="compositionally biased region" description="Basic and acidic residues" evidence="1">
    <location>
        <begin position="133"/>
        <end position="143"/>
    </location>
</feature>
<feature type="compositionally biased region" description="Low complexity" evidence="1">
    <location>
        <begin position="181"/>
        <end position="220"/>
    </location>
</feature>
<proteinExistence type="predicted"/>
<keyword evidence="3" id="KW-1185">Reference proteome</keyword>
<feature type="compositionally biased region" description="Low complexity" evidence="1">
    <location>
        <begin position="123"/>
        <end position="132"/>
    </location>
</feature>
<feature type="compositionally biased region" description="Basic and acidic residues" evidence="1">
    <location>
        <begin position="110"/>
        <end position="119"/>
    </location>
</feature>
<dbReference type="InterPro" id="IPR036390">
    <property type="entry name" value="WH_DNA-bd_sf"/>
</dbReference>
<name>A0A931IC31_9NOCA</name>
<dbReference type="Proteomes" id="UP000655751">
    <property type="component" value="Unassembled WGS sequence"/>
</dbReference>
<feature type="region of interest" description="Disordered" evidence="1">
    <location>
        <begin position="1"/>
        <end position="63"/>
    </location>
</feature>
<sequence length="297" mass="29997">MSARKNSTTTTRAQRTKPRTTEPNPTAPTTPAATAPVATAPAATVGGGGQDGLAGAGASVAPRTDTEKALWAALDTHPATSADHLAGAAGLSGSTVRRILTAWETGGIVRSDRDPESPRAAKTWTTTGPTTETADRPTADHAPEPIADDTPEPVAGEPTEPEPDSAPTEPAPSPEPDTDTDTAAATVPPESAPVAPTSGDTTPPAPDTAPAGPDPAAGGDETTAAVVVVEKLASGALRGQVEDYLRDHPDQEHTPHQIGKALNRSSGAVHNALAKLTADGTARRTCEAPKRFTLATA</sequence>
<dbReference type="AlphaFoldDB" id="A0A931IC31"/>
<organism evidence="2 3">
    <name type="scientific">Nocardia bovistercoris</name>
    <dbReference type="NCBI Taxonomy" id="2785916"/>
    <lineage>
        <taxon>Bacteria</taxon>
        <taxon>Bacillati</taxon>
        <taxon>Actinomycetota</taxon>
        <taxon>Actinomycetes</taxon>
        <taxon>Mycobacteriales</taxon>
        <taxon>Nocardiaceae</taxon>
        <taxon>Nocardia</taxon>
    </lineage>
</organism>
<protein>
    <submittedName>
        <fullName evidence="2">Uncharacterized protein</fullName>
    </submittedName>
</protein>
<feature type="region of interest" description="Disordered" evidence="1">
    <location>
        <begin position="109"/>
        <end position="223"/>
    </location>
</feature>
<dbReference type="SUPFAM" id="SSF46785">
    <property type="entry name" value="Winged helix' DNA-binding domain"/>
    <property type="match status" value="1"/>
</dbReference>
<dbReference type="RefSeq" id="WP_196150003.1">
    <property type="nucleotide sequence ID" value="NZ_JADMLG010000005.1"/>
</dbReference>
<evidence type="ECO:0000256" key="1">
    <source>
        <dbReference type="SAM" id="MobiDB-lite"/>
    </source>
</evidence>
<feature type="compositionally biased region" description="Gly residues" evidence="1">
    <location>
        <begin position="45"/>
        <end position="55"/>
    </location>
</feature>
<feature type="compositionally biased region" description="Low complexity" evidence="1">
    <location>
        <begin position="21"/>
        <end position="44"/>
    </location>
</feature>
<accession>A0A931IC31</accession>
<reference evidence="2" key="1">
    <citation type="submission" date="2020-11" db="EMBL/GenBank/DDBJ databases">
        <title>Nocardia NEAU-351.nov., a novel actinomycete isolated from the cow dung.</title>
        <authorList>
            <person name="Zhang X."/>
        </authorList>
    </citation>
    <scope>NUCLEOTIDE SEQUENCE</scope>
    <source>
        <strain evidence="2">NEAU-351</strain>
    </source>
</reference>